<proteinExistence type="predicted"/>
<evidence type="ECO:0000313" key="2">
    <source>
        <dbReference type="EMBL" id="DAI06142.1"/>
    </source>
</evidence>
<name>A0A8S5VXD3_9CAUD</name>
<feature type="region of interest" description="Disordered" evidence="1">
    <location>
        <begin position="1"/>
        <end position="41"/>
    </location>
</feature>
<accession>A0A8S5VXD3</accession>
<dbReference type="EMBL" id="BK024707">
    <property type="protein sequence ID" value="DAI06142.1"/>
    <property type="molecule type" value="Genomic_DNA"/>
</dbReference>
<organism evidence="2">
    <name type="scientific">Ackermannviridae sp</name>
    <dbReference type="NCBI Taxonomy" id="2831612"/>
    <lineage>
        <taxon>Viruses</taxon>
        <taxon>Duplodnaviria</taxon>
        <taxon>Heunggongvirae</taxon>
        <taxon>Uroviricota</taxon>
        <taxon>Caudoviricetes</taxon>
        <taxon>Pantevenvirales</taxon>
        <taxon>Ackermannviridae</taxon>
    </lineage>
</organism>
<evidence type="ECO:0000256" key="1">
    <source>
        <dbReference type="SAM" id="MobiDB-lite"/>
    </source>
</evidence>
<protein>
    <submittedName>
        <fullName evidence="2">Uncharacterized protein</fullName>
    </submittedName>
</protein>
<sequence>MIHGRELPQSAMRTAPPLRRRSQVGGLTPPNKNDKKSAYQK</sequence>
<reference evidence="2" key="1">
    <citation type="journal article" date="2021" name="Proc. Natl. Acad. Sci. U.S.A.">
        <title>A Catalog of Tens of Thousands of Viruses from Human Metagenomes Reveals Hidden Associations with Chronic Diseases.</title>
        <authorList>
            <person name="Tisza M.J."/>
            <person name="Buck C.B."/>
        </authorList>
    </citation>
    <scope>NUCLEOTIDE SEQUENCE</scope>
    <source>
        <strain evidence="2">CtoGb15</strain>
    </source>
</reference>
<feature type="compositionally biased region" description="Basic and acidic residues" evidence="1">
    <location>
        <begin position="32"/>
        <end position="41"/>
    </location>
</feature>